<dbReference type="InterPro" id="IPR003347">
    <property type="entry name" value="JmjC_dom"/>
</dbReference>
<comment type="subcellular location">
    <subcellularLocation>
        <location evidence="2">Nucleus</location>
    </subcellularLocation>
</comment>
<evidence type="ECO:0000256" key="1">
    <source>
        <dbReference type="ARBA" id="ARBA00001954"/>
    </source>
</evidence>
<keyword evidence="8" id="KW-0805">Transcription regulation</keyword>
<comment type="catalytic activity">
    <reaction evidence="13">
        <text>a 5'-end methyltriphosphate-guanosine-ribonucleotide-snRNA + 2-oxoglutarate + O2 = a 5'-end triphospho-guanosine-ribonucleotide-snRNA + formaldehyde + succinate + CO2 + H(+)</text>
        <dbReference type="Rhea" id="RHEA:58784"/>
        <dbReference type="Rhea" id="RHEA-COMP:15220"/>
        <dbReference type="Rhea" id="RHEA-COMP:15221"/>
        <dbReference type="ChEBI" id="CHEBI:15378"/>
        <dbReference type="ChEBI" id="CHEBI:15379"/>
        <dbReference type="ChEBI" id="CHEBI:16526"/>
        <dbReference type="ChEBI" id="CHEBI:16810"/>
        <dbReference type="ChEBI" id="CHEBI:16842"/>
        <dbReference type="ChEBI" id="CHEBI:30031"/>
        <dbReference type="ChEBI" id="CHEBI:138278"/>
        <dbReference type="ChEBI" id="CHEBI:142789"/>
    </reaction>
</comment>
<evidence type="ECO:0000256" key="6">
    <source>
        <dbReference type="ARBA" id="ARBA00023002"/>
    </source>
</evidence>
<keyword evidence="17" id="KW-0812">Transmembrane</keyword>
<organism evidence="19 20">
    <name type="scientific">Danionella cerebrum</name>
    <dbReference type="NCBI Taxonomy" id="2873325"/>
    <lineage>
        <taxon>Eukaryota</taxon>
        <taxon>Metazoa</taxon>
        <taxon>Chordata</taxon>
        <taxon>Craniata</taxon>
        <taxon>Vertebrata</taxon>
        <taxon>Euteleostomi</taxon>
        <taxon>Actinopterygii</taxon>
        <taxon>Neopterygii</taxon>
        <taxon>Teleostei</taxon>
        <taxon>Ostariophysi</taxon>
        <taxon>Cypriniformes</taxon>
        <taxon>Danionidae</taxon>
        <taxon>Danioninae</taxon>
        <taxon>Danionella</taxon>
    </lineage>
</organism>
<reference evidence="19 20" key="1">
    <citation type="journal article" date="2019" name="Sci. Data">
        <title>Hybrid genome assembly and annotation of Danionella translucida.</title>
        <authorList>
            <person name="Kadobianskyi M."/>
            <person name="Schulze L."/>
            <person name="Schuelke M."/>
            <person name="Judkewitz B."/>
        </authorList>
    </citation>
    <scope>NUCLEOTIDE SEQUENCE [LARGE SCALE GENOMIC DNA]</scope>
    <source>
        <strain evidence="19 20">Bolton</strain>
    </source>
</reference>
<evidence type="ECO:0000256" key="3">
    <source>
        <dbReference type="ARBA" id="ARBA00022723"/>
    </source>
</evidence>
<evidence type="ECO:0000256" key="17">
    <source>
        <dbReference type="SAM" id="Phobius"/>
    </source>
</evidence>
<feature type="non-terminal residue" evidence="19">
    <location>
        <position position="1"/>
    </location>
</feature>
<keyword evidence="20" id="KW-1185">Reference proteome</keyword>
<evidence type="ECO:0000259" key="18">
    <source>
        <dbReference type="PROSITE" id="PS51184"/>
    </source>
</evidence>
<dbReference type="SUPFAM" id="SSF51197">
    <property type="entry name" value="Clavaminate synthase-like"/>
    <property type="match status" value="1"/>
</dbReference>
<keyword evidence="10" id="KW-0539">Nucleus</keyword>
<sequence length="600" mass="68126">RARLKESRRMNHKSKKRIKEAKRSARPELKDSSDWTKHEYSKSFDLSHQTVKDNVERVDALQLSPEEFIHRFEKPYKPVVLLNCQESWPAREKWTLERLKRKYRNQKFKCGEDNDGYSVKMKMKYYMEYLESTRDDSPLYIFDSSFGEHAKRRKLLEDYQVPNFFRDDLFQFAGEKRRPPYRWFVMGPARSGTGIHIDPLGTSAWNALVQGHKRWCMFPTHTPRELIKVTRDEGGNQQDEAITWFSVIYPRTQTPNWPAEFRPLEVLQGPGETAVVYLVLRPSLAHLVFVWSVGGWWHVVLNLDTTIAVTQNFASTTNFPIVWHKTVRADEVDLQESTGIASDSSSDSSSSSSSSSDSDSETGSGSEGDTMTHRRKKRRTGSLMGNGDIISQDDCASKERSSSRRNLNACALSQALSCRAHAQFWRRSSARAHGLEEELLFLTGRAQAHFSASENHVNLVKVPKPRINMTLDAPVILSALFFTVIAIIVASTFLAKKPAPKKEQKEKEKRVYEPQRAREEPPAPAAAPVKVVEKIEEEPRAEAPLLTAEPVTPVQVLEVKADLRTEDVSAVPPVIEDVGVVEEQPAVEPEVIAAKETPVQ</sequence>
<evidence type="ECO:0000256" key="13">
    <source>
        <dbReference type="ARBA" id="ARBA00047985"/>
    </source>
</evidence>
<keyword evidence="4" id="KW-0156">Chromatin regulator</keyword>
<comment type="catalytic activity">
    <reaction evidence="15">
        <text>L-lysyl-[protein] + 2-oxoglutarate + O2 = (5S)-5-hydroxy-L-lysyl-[protein] + succinate + CO2</text>
        <dbReference type="Rhea" id="RHEA:58360"/>
        <dbReference type="Rhea" id="RHEA-COMP:9752"/>
        <dbReference type="Rhea" id="RHEA-COMP:15144"/>
        <dbReference type="ChEBI" id="CHEBI:15379"/>
        <dbReference type="ChEBI" id="CHEBI:16526"/>
        <dbReference type="ChEBI" id="CHEBI:16810"/>
        <dbReference type="ChEBI" id="CHEBI:29969"/>
        <dbReference type="ChEBI" id="CHEBI:30031"/>
        <dbReference type="ChEBI" id="CHEBI:141843"/>
    </reaction>
</comment>
<dbReference type="STRING" id="623744.A0A553R2D7"/>
<evidence type="ECO:0000256" key="16">
    <source>
        <dbReference type="SAM" id="MobiDB-lite"/>
    </source>
</evidence>
<proteinExistence type="inferred from homology"/>
<evidence type="ECO:0000256" key="8">
    <source>
        <dbReference type="ARBA" id="ARBA00023015"/>
    </source>
</evidence>
<comment type="similarity">
    <text evidence="11">Belongs to the JMJD6 family.</text>
</comment>
<name>A0A553R2D7_9TELE</name>
<evidence type="ECO:0000256" key="10">
    <source>
        <dbReference type="ARBA" id="ARBA00023242"/>
    </source>
</evidence>
<dbReference type="Pfam" id="PF02373">
    <property type="entry name" value="JmjC"/>
    <property type="match status" value="1"/>
</dbReference>
<evidence type="ECO:0000256" key="9">
    <source>
        <dbReference type="ARBA" id="ARBA00023163"/>
    </source>
</evidence>
<evidence type="ECO:0000256" key="12">
    <source>
        <dbReference type="ARBA" id="ARBA00047382"/>
    </source>
</evidence>
<comment type="catalytic activity">
    <reaction evidence="12">
        <text>N(omega),N(omega)'-dimethyl-L-arginyl-[protein] + 2 2-oxoglutarate + 2 O2 = L-arginyl-[protein] + 2 formaldehyde + 2 succinate + 2 CO2</text>
        <dbReference type="Rhea" id="RHEA:58348"/>
        <dbReference type="Rhea" id="RHEA-COMP:10532"/>
        <dbReference type="Rhea" id="RHEA-COMP:11992"/>
        <dbReference type="ChEBI" id="CHEBI:15379"/>
        <dbReference type="ChEBI" id="CHEBI:16526"/>
        <dbReference type="ChEBI" id="CHEBI:16810"/>
        <dbReference type="ChEBI" id="CHEBI:16842"/>
        <dbReference type="ChEBI" id="CHEBI:29965"/>
        <dbReference type="ChEBI" id="CHEBI:30031"/>
        <dbReference type="ChEBI" id="CHEBI:88221"/>
    </reaction>
</comment>
<dbReference type="GO" id="GO:0046872">
    <property type="term" value="F:metal ion binding"/>
    <property type="evidence" value="ECO:0007669"/>
    <property type="project" value="UniProtKB-KW"/>
</dbReference>
<evidence type="ECO:0000256" key="11">
    <source>
        <dbReference type="ARBA" id="ARBA00038068"/>
    </source>
</evidence>
<feature type="region of interest" description="Disordered" evidence="16">
    <location>
        <begin position="498"/>
        <end position="530"/>
    </location>
</feature>
<evidence type="ECO:0000256" key="15">
    <source>
        <dbReference type="ARBA" id="ARBA00048645"/>
    </source>
</evidence>
<comment type="caution">
    <text evidence="19">The sequence shown here is derived from an EMBL/GenBank/DDBJ whole genome shotgun (WGS) entry which is preliminary data.</text>
</comment>
<dbReference type="GO" id="GO:0106140">
    <property type="term" value="F:P-TEFb complex binding"/>
    <property type="evidence" value="ECO:0007669"/>
    <property type="project" value="TreeGrafter"/>
</dbReference>
<feature type="non-terminal residue" evidence="19">
    <location>
        <position position="600"/>
    </location>
</feature>
<feature type="region of interest" description="Disordered" evidence="16">
    <location>
        <begin position="337"/>
        <end position="397"/>
    </location>
</feature>
<gene>
    <name evidence="19" type="ORF">DNTS_008317</name>
</gene>
<keyword evidence="3" id="KW-0479">Metal-binding</keyword>
<accession>A0A553R2D7</accession>
<feature type="compositionally biased region" description="Basic residues" evidence="16">
    <location>
        <begin position="10"/>
        <end position="20"/>
    </location>
</feature>
<keyword evidence="17" id="KW-1133">Transmembrane helix</keyword>
<dbReference type="GO" id="GO:0005634">
    <property type="term" value="C:nucleus"/>
    <property type="evidence" value="ECO:0007669"/>
    <property type="project" value="UniProtKB-SubCell"/>
</dbReference>
<dbReference type="PANTHER" id="PTHR12480">
    <property type="entry name" value="ARGININE DEMETHYLASE AND LYSYL-HYDROXYLASE JMJD"/>
    <property type="match status" value="1"/>
</dbReference>
<evidence type="ECO:0000313" key="19">
    <source>
        <dbReference type="EMBL" id="TRY96347.1"/>
    </source>
</evidence>
<feature type="transmembrane region" description="Helical" evidence="17">
    <location>
        <begin position="475"/>
        <end position="495"/>
    </location>
</feature>
<keyword evidence="6" id="KW-0560">Oxidoreductase</keyword>
<evidence type="ECO:0000313" key="20">
    <source>
        <dbReference type="Proteomes" id="UP000316079"/>
    </source>
</evidence>
<protein>
    <recommendedName>
        <fullName evidence="18">JmjC domain-containing protein</fullName>
    </recommendedName>
</protein>
<feature type="compositionally biased region" description="Low complexity" evidence="16">
    <location>
        <begin position="342"/>
        <end position="369"/>
    </location>
</feature>
<evidence type="ECO:0000256" key="4">
    <source>
        <dbReference type="ARBA" id="ARBA00022853"/>
    </source>
</evidence>
<evidence type="ECO:0000256" key="2">
    <source>
        <dbReference type="ARBA" id="ARBA00004123"/>
    </source>
</evidence>
<feature type="region of interest" description="Disordered" evidence="16">
    <location>
        <begin position="1"/>
        <end position="35"/>
    </location>
</feature>
<evidence type="ECO:0000256" key="5">
    <source>
        <dbReference type="ARBA" id="ARBA00022964"/>
    </source>
</evidence>
<keyword evidence="7" id="KW-0408">Iron</keyword>
<comment type="catalytic activity">
    <reaction evidence="14">
        <text>N(omega),N(omega)'-dimethyl-L-arginyl-[protein] + 2-oxoglutarate + O2 = N(omega)-methyl-L-arginyl-[protein] + formaldehyde + succinate + CO2</text>
        <dbReference type="Rhea" id="RHEA:58472"/>
        <dbReference type="Rhea" id="RHEA-COMP:11990"/>
        <dbReference type="Rhea" id="RHEA-COMP:11992"/>
        <dbReference type="ChEBI" id="CHEBI:15379"/>
        <dbReference type="ChEBI" id="CHEBI:16526"/>
        <dbReference type="ChEBI" id="CHEBI:16810"/>
        <dbReference type="ChEBI" id="CHEBI:16842"/>
        <dbReference type="ChEBI" id="CHEBI:30031"/>
        <dbReference type="ChEBI" id="CHEBI:65280"/>
        <dbReference type="ChEBI" id="CHEBI:88221"/>
    </reaction>
</comment>
<dbReference type="InterPro" id="IPR050910">
    <property type="entry name" value="JMJD6_ArgDemeth/LysHydrox"/>
</dbReference>
<evidence type="ECO:0000256" key="7">
    <source>
        <dbReference type="ARBA" id="ARBA00023004"/>
    </source>
</evidence>
<dbReference type="GO" id="GO:0033749">
    <property type="term" value="F:histone H4R3 demethylase activity"/>
    <property type="evidence" value="ECO:0007669"/>
    <property type="project" value="TreeGrafter"/>
</dbReference>
<evidence type="ECO:0000256" key="14">
    <source>
        <dbReference type="ARBA" id="ARBA00048563"/>
    </source>
</evidence>
<dbReference type="OrthoDB" id="424465at2759"/>
<dbReference type="Proteomes" id="UP000316079">
    <property type="component" value="Unassembled WGS sequence"/>
</dbReference>
<dbReference type="EMBL" id="SRMA01025304">
    <property type="protein sequence ID" value="TRY96347.1"/>
    <property type="molecule type" value="Genomic_DNA"/>
</dbReference>
<dbReference type="GO" id="GO:0006909">
    <property type="term" value="P:phagocytosis"/>
    <property type="evidence" value="ECO:0007669"/>
    <property type="project" value="TreeGrafter"/>
</dbReference>
<dbReference type="FunFam" id="2.60.120.650:FF:000010">
    <property type="entry name" value="bifunctional arginine demethylase and lysyl-hydroxylase JMJD6 isoform X2"/>
    <property type="match status" value="1"/>
</dbReference>
<comment type="cofactor">
    <cofactor evidence="1">
        <name>Fe(2+)</name>
        <dbReference type="ChEBI" id="CHEBI:29033"/>
    </cofactor>
</comment>
<keyword evidence="17" id="KW-0472">Membrane</keyword>
<feature type="compositionally biased region" description="Basic and acidic residues" evidence="16">
    <location>
        <begin position="21"/>
        <end position="35"/>
    </location>
</feature>
<feature type="domain" description="JmjC" evidence="18">
    <location>
        <begin position="150"/>
        <end position="330"/>
    </location>
</feature>
<dbReference type="PANTHER" id="PTHR12480:SF32">
    <property type="entry name" value="BIFUNCTIONAL ARGININE DEMETHYLASE AND LYSYL-HYDROXYLASE JMJD6"/>
    <property type="match status" value="1"/>
</dbReference>
<dbReference type="AlphaFoldDB" id="A0A553R2D7"/>
<dbReference type="SMART" id="SM00558">
    <property type="entry name" value="JmjC"/>
    <property type="match status" value="1"/>
</dbReference>
<keyword evidence="9" id="KW-0804">Transcription</keyword>
<dbReference type="PROSITE" id="PS51184">
    <property type="entry name" value="JMJC"/>
    <property type="match status" value="1"/>
</dbReference>
<dbReference type="Gene3D" id="2.60.120.650">
    <property type="entry name" value="Cupin"/>
    <property type="match status" value="1"/>
</dbReference>
<keyword evidence="5" id="KW-0223">Dioxygenase</keyword>
<feature type="compositionally biased region" description="Basic and acidic residues" evidence="16">
    <location>
        <begin position="500"/>
        <end position="521"/>
    </location>
</feature>
<dbReference type="GO" id="GO:0005737">
    <property type="term" value="C:cytoplasm"/>
    <property type="evidence" value="ECO:0007669"/>
    <property type="project" value="TreeGrafter"/>
</dbReference>